<gene>
    <name evidence="1" type="ORF">GCM10007923_63710</name>
</gene>
<dbReference type="RefSeq" id="WP_245083029.1">
    <property type="nucleotide sequence ID" value="NZ_BSOP01000069.1"/>
</dbReference>
<name>A0ABQ5ZQL9_9HYPH</name>
<keyword evidence="2" id="KW-1185">Reference proteome</keyword>
<evidence type="ECO:0000313" key="2">
    <source>
        <dbReference type="Proteomes" id="UP001156702"/>
    </source>
</evidence>
<protein>
    <submittedName>
        <fullName evidence="1">Uncharacterized protein</fullName>
    </submittedName>
</protein>
<proteinExistence type="predicted"/>
<dbReference type="EMBL" id="BSOP01000069">
    <property type="protein sequence ID" value="GLR55150.1"/>
    <property type="molecule type" value="Genomic_DNA"/>
</dbReference>
<comment type="caution">
    <text evidence="1">The sequence shown here is derived from an EMBL/GenBank/DDBJ whole genome shotgun (WGS) entry which is preliminary data.</text>
</comment>
<evidence type="ECO:0000313" key="1">
    <source>
        <dbReference type="EMBL" id="GLR55150.1"/>
    </source>
</evidence>
<dbReference type="Proteomes" id="UP001156702">
    <property type="component" value="Unassembled WGS sequence"/>
</dbReference>
<accession>A0ABQ5ZQL9</accession>
<sequence length="178" mass="19954">MTPLPSLERDKAAFARLADIAERMQGRQWGMSSDGERVHLTTTRGGGEEVTIGTFTADALSDEIDLIAGALDDLLCFIRLRARAVEEFRELRRQLAPGDRVLRDGDFAANAAMLCAERPFQRFLEERGEGGPVRDKDAADARLKVLLNIASKRQLNDEPEAQARWVSLRGDYHIWMRG</sequence>
<reference evidence="2" key="1">
    <citation type="journal article" date="2019" name="Int. J. Syst. Evol. Microbiol.">
        <title>The Global Catalogue of Microorganisms (GCM) 10K type strain sequencing project: providing services to taxonomists for standard genome sequencing and annotation.</title>
        <authorList>
            <consortium name="The Broad Institute Genomics Platform"/>
            <consortium name="The Broad Institute Genome Sequencing Center for Infectious Disease"/>
            <person name="Wu L."/>
            <person name="Ma J."/>
        </authorList>
    </citation>
    <scope>NUCLEOTIDE SEQUENCE [LARGE SCALE GENOMIC DNA]</scope>
    <source>
        <strain evidence="2">NBRC 102122</strain>
    </source>
</reference>
<organism evidence="1 2">
    <name type="scientific">Shinella yambaruensis</name>
    <dbReference type="NCBI Taxonomy" id="415996"/>
    <lineage>
        <taxon>Bacteria</taxon>
        <taxon>Pseudomonadati</taxon>
        <taxon>Pseudomonadota</taxon>
        <taxon>Alphaproteobacteria</taxon>
        <taxon>Hyphomicrobiales</taxon>
        <taxon>Rhizobiaceae</taxon>
        <taxon>Shinella</taxon>
    </lineage>
</organism>